<keyword evidence="1" id="KW-0800">Toxin</keyword>
<protein>
    <submittedName>
        <fullName evidence="2">Hemagglutinin repeat-containing protein</fullName>
    </submittedName>
</protein>
<evidence type="ECO:0000256" key="1">
    <source>
        <dbReference type="ARBA" id="ARBA00022656"/>
    </source>
</evidence>
<name>A0AA42UBA4_ENTCL</name>
<dbReference type="Pfam" id="PF13332">
    <property type="entry name" value="Fil_haemagg_2"/>
    <property type="match status" value="1"/>
</dbReference>
<comment type="caution">
    <text evidence="2">The sequence shown here is derived from an EMBL/GenBank/DDBJ whole genome shotgun (WGS) entry which is preliminary data.</text>
</comment>
<accession>A0AA42UBA4</accession>
<dbReference type="InterPro" id="IPR025157">
    <property type="entry name" value="Hemagglutinin_rpt"/>
</dbReference>
<dbReference type="GO" id="GO:0003824">
    <property type="term" value="F:catalytic activity"/>
    <property type="evidence" value="ECO:0007669"/>
    <property type="project" value="UniProtKB-ARBA"/>
</dbReference>
<gene>
    <name evidence="2" type="ORF">N5E88_26525</name>
</gene>
<reference evidence="2" key="1">
    <citation type="submission" date="2022-09" db="EMBL/GenBank/DDBJ databases">
        <title>Intensive care unit water sources are persistently colonized with multi-drug resistant bacteria and are the site of extensive horizontal gene transfer of antibiotic resistance genes.</title>
        <authorList>
            <person name="Diorio-Toth L."/>
        </authorList>
    </citation>
    <scope>NUCLEOTIDE SEQUENCE</scope>
    <source>
        <strain evidence="2">GD03711</strain>
    </source>
</reference>
<proteinExistence type="predicted"/>
<organism evidence="2 3">
    <name type="scientific">Enterobacter cloacae</name>
    <dbReference type="NCBI Taxonomy" id="550"/>
    <lineage>
        <taxon>Bacteria</taxon>
        <taxon>Pseudomonadati</taxon>
        <taxon>Pseudomonadota</taxon>
        <taxon>Gammaproteobacteria</taxon>
        <taxon>Enterobacterales</taxon>
        <taxon>Enterobacteriaceae</taxon>
        <taxon>Enterobacter</taxon>
        <taxon>Enterobacter cloacae complex</taxon>
    </lineage>
</organism>
<dbReference type="RefSeq" id="WP_261658764.1">
    <property type="nucleotide sequence ID" value="NZ_CP104836.1"/>
</dbReference>
<dbReference type="GO" id="GO:0090729">
    <property type="term" value="F:toxin activity"/>
    <property type="evidence" value="ECO:0007669"/>
    <property type="project" value="UniProtKB-KW"/>
</dbReference>
<evidence type="ECO:0000313" key="3">
    <source>
        <dbReference type="Proteomes" id="UP001161707"/>
    </source>
</evidence>
<dbReference type="AlphaFoldDB" id="A0AA42UBA4"/>
<dbReference type="Proteomes" id="UP001161707">
    <property type="component" value="Unassembled WGS sequence"/>
</dbReference>
<evidence type="ECO:0000313" key="2">
    <source>
        <dbReference type="EMBL" id="MDH1483005.1"/>
    </source>
</evidence>
<dbReference type="EMBL" id="JAOCIY010000205">
    <property type="protein sequence ID" value="MDH1483005.1"/>
    <property type="molecule type" value="Genomic_DNA"/>
</dbReference>
<sequence>MRRDLSLDDYYSGRDASLNSAQVNGDKIVADIGRELWMSSQPGQNCRAAWFWERAAAAKDSPN</sequence>